<sequence length="263" mass="28501">MARPRVLDEGKQREVCALLTAGMTVREAADYVGCCEKTIRREQARDDGFDERVRRARMAARLGPLQAVRQAAATHWRAAAWLVDRQDRQEERERRARRELATRKQQLAKSKPKQPWSLEQEIQQIASARPAAGERCTLNESPRRQPGEQPHPAAQPASTTKRPSPVAAALREMADQIKASANRESAQRTKPAPQRVSETSAEPAAVGGNTNDGDPAGEGFVPSLRIFGQNEVDPQTLASQEPPASAGGAEPAPATCTASCSGG</sequence>
<dbReference type="AlphaFoldDB" id="A0A5C5YFL7"/>
<feature type="region of interest" description="Disordered" evidence="1">
    <location>
        <begin position="87"/>
        <end position="263"/>
    </location>
</feature>
<dbReference type="OrthoDB" id="296007at2"/>
<dbReference type="RefSeq" id="WP_146589502.1">
    <property type="nucleotide sequence ID" value="NZ_SJPO01000009.1"/>
</dbReference>
<dbReference type="Proteomes" id="UP000318478">
    <property type="component" value="Unassembled WGS sequence"/>
</dbReference>
<evidence type="ECO:0000313" key="2">
    <source>
        <dbReference type="EMBL" id="TWT73739.1"/>
    </source>
</evidence>
<evidence type="ECO:0008006" key="4">
    <source>
        <dbReference type="Google" id="ProtNLM"/>
    </source>
</evidence>
<comment type="caution">
    <text evidence="2">The sequence shown here is derived from an EMBL/GenBank/DDBJ whole genome shotgun (WGS) entry which is preliminary data.</text>
</comment>
<accession>A0A5C5YFL7</accession>
<reference evidence="2 3" key="1">
    <citation type="submission" date="2019-02" db="EMBL/GenBank/DDBJ databases">
        <title>Deep-cultivation of Planctomycetes and their phenomic and genomic characterization uncovers novel biology.</title>
        <authorList>
            <person name="Wiegand S."/>
            <person name="Jogler M."/>
            <person name="Boedeker C."/>
            <person name="Pinto D."/>
            <person name="Vollmers J."/>
            <person name="Rivas-Marin E."/>
            <person name="Kohn T."/>
            <person name="Peeters S.H."/>
            <person name="Heuer A."/>
            <person name="Rast P."/>
            <person name="Oberbeckmann S."/>
            <person name="Bunk B."/>
            <person name="Jeske O."/>
            <person name="Meyerdierks A."/>
            <person name="Storesund J.E."/>
            <person name="Kallscheuer N."/>
            <person name="Luecker S."/>
            <person name="Lage O.M."/>
            <person name="Pohl T."/>
            <person name="Merkel B.J."/>
            <person name="Hornburger P."/>
            <person name="Mueller R.-W."/>
            <person name="Bruemmer F."/>
            <person name="Labrenz M."/>
            <person name="Spormann A.M."/>
            <person name="Op Den Camp H."/>
            <person name="Overmann J."/>
            <person name="Amann R."/>
            <person name="Jetten M.S.M."/>
            <person name="Mascher T."/>
            <person name="Medema M.H."/>
            <person name="Devos D.P."/>
            <person name="Kaster A.-K."/>
            <person name="Ovreas L."/>
            <person name="Rohde M."/>
            <person name="Galperin M.Y."/>
            <person name="Jogler C."/>
        </authorList>
    </citation>
    <scope>NUCLEOTIDE SEQUENCE [LARGE SCALE GENOMIC DNA]</scope>
    <source>
        <strain evidence="2 3">Pla123a</strain>
    </source>
</reference>
<protein>
    <recommendedName>
        <fullName evidence="4">Transposase IS30-like HTH domain-containing protein</fullName>
    </recommendedName>
</protein>
<dbReference type="Gene3D" id="1.10.10.60">
    <property type="entry name" value="Homeodomain-like"/>
    <property type="match status" value="1"/>
</dbReference>
<organism evidence="2 3">
    <name type="scientific">Posidoniimonas polymericola</name>
    <dbReference type="NCBI Taxonomy" id="2528002"/>
    <lineage>
        <taxon>Bacteria</taxon>
        <taxon>Pseudomonadati</taxon>
        <taxon>Planctomycetota</taxon>
        <taxon>Planctomycetia</taxon>
        <taxon>Pirellulales</taxon>
        <taxon>Lacipirellulaceae</taxon>
        <taxon>Posidoniimonas</taxon>
    </lineage>
</organism>
<evidence type="ECO:0000256" key="1">
    <source>
        <dbReference type="SAM" id="MobiDB-lite"/>
    </source>
</evidence>
<gene>
    <name evidence="2" type="ORF">Pla123a_36320</name>
</gene>
<feature type="compositionally biased region" description="Basic and acidic residues" evidence="1">
    <location>
        <begin position="87"/>
        <end position="102"/>
    </location>
</feature>
<proteinExistence type="predicted"/>
<keyword evidence="3" id="KW-1185">Reference proteome</keyword>
<feature type="compositionally biased region" description="Low complexity" evidence="1">
    <location>
        <begin position="241"/>
        <end position="254"/>
    </location>
</feature>
<name>A0A5C5YFL7_9BACT</name>
<evidence type="ECO:0000313" key="3">
    <source>
        <dbReference type="Proteomes" id="UP000318478"/>
    </source>
</evidence>
<dbReference type="EMBL" id="SJPO01000009">
    <property type="protein sequence ID" value="TWT73739.1"/>
    <property type="molecule type" value="Genomic_DNA"/>
</dbReference>